<proteinExistence type="predicted"/>
<organism evidence="2 3">
    <name type="scientific">Cyphellophora europaea (strain CBS 101466)</name>
    <name type="common">Phialophora europaea</name>
    <dbReference type="NCBI Taxonomy" id="1220924"/>
    <lineage>
        <taxon>Eukaryota</taxon>
        <taxon>Fungi</taxon>
        <taxon>Dikarya</taxon>
        <taxon>Ascomycota</taxon>
        <taxon>Pezizomycotina</taxon>
        <taxon>Eurotiomycetes</taxon>
        <taxon>Chaetothyriomycetidae</taxon>
        <taxon>Chaetothyriales</taxon>
        <taxon>Cyphellophoraceae</taxon>
        <taxon>Cyphellophora</taxon>
    </lineage>
</organism>
<feature type="region of interest" description="Disordered" evidence="1">
    <location>
        <begin position="1"/>
        <end position="102"/>
    </location>
</feature>
<evidence type="ECO:0000313" key="2">
    <source>
        <dbReference type="EMBL" id="ETN44768.1"/>
    </source>
</evidence>
<dbReference type="RefSeq" id="XP_008713331.1">
    <property type="nucleotide sequence ID" value="XM_008715109.1"/>
</dbReference>
<keyword evidence="3" id="KW-1185">Reference proteome</keyword>
<dbReference type="EMBL" id="KB822714">
    <property type="protein sequence ID" value="ETN44768.1"/>
    <property type="molecule type" value="Genomic_DNA"/>
</dbReference>
<feature type="compositionally biased region" description="Basic and acidic residues" evidence="1">
    <location>
        <begin position="1"/>
        <end position="12"/>
    </location>
</feature>
<dbReference type="InParanoid" id="W2S9Q3"/>
<accession>W2S9Q3</accession>
<feature type="region of interest" description="Disordered" evidence="1">
    <location>
        <begin position="314"/>
        <end position="392"/>
    </location>
</feature>
<gene>
    <name evidence="2" type="ORF">HMPREF1541_10438</name>
</gene>
<reference evidence="2 3" key="1">
    <citation type="submission" date="2013-03" db="EMBL/GenBank/DDBJ databases">
        <title>The Genome Sequence of Phialophora europaea CBS 101466.</title>
        <authorList>
            <consortium name="The Broad Institute Genomics Platform"/>
            <person name="Cuomo C."/>
            <person name="de Hoog S."/>
            <person name="Gorbushina A."/>
            <person name="Walker B."/>
            <person name="Young S.K."/>
            <person name="Zeng Q."/>
            <person name="Gargeya S."/>
            <person name="Fitzgerald M."/>
            <person name="Haas B."/>
            <person name="Abouelleil A."/>
            <person name="Allen A.W."/>
            <person name="Alvarado L."/>
            <person name="Arachchi H.M."/>
            <person name="Berlin A.M."/>
            <person name="Chapman S.B."/>
            <person name="Gainer-Dewar J."/>
            <person name="Goldberg J."/>
            <person name="Griggs A."/>
            <person name="Gujja S."/>
            <person name="Hansen M."/>
            <person name="Howarth C."/>
            <person name="Imamovic A."/>
            <person name="Ireland A."/>
            <person name="Larimer J."/>
            <person name="McCowan C."/>
            <person name="Murphy C."/>
            <person name="Pearson M."/>
            <person name="Poon T.W."/>
            <person name="Priest M."/>
            <person name="Roberts A."/>
            <person name="Saif S."/>
            <person name="Shea T."/>
            <person name="Sisk P."/>
            <person name="Sykes S."/>
            <person name="Wortman J."/>
            <person name="Nusbaum C."/>
            <person name="Birren B."/>
        </authorList>
    </citation>
    <scope>NUCLEOTIDE SEQUENCE [LARGE SCALE GENOMIC DNA]</scope>
    <source>
        <strain evidence="2 3">CBS 101466</strain>
    </source>
</reference>
<dbReference type="VEuPathDB" id="FungiDB:HMPREF1541_10438"/>
<feature type="compositionally biased region" description="Basic and acidic residues" evidence="1">
    <location>
        <begin position="26"/>
        <end position="38"/>
    </location>
</feature>
<dbReference type="OrthoDB" id="4122568at2759"/>
<dbReference type="HOGENOM" id="CLU_625582_0_0_1"/>
<evidence type="ECO:0000256" key="1">
    <source>
        <dbReference type="SAM" id="MobiDB-lite"/>
    </source>
</evidence>
<sequence>MAESKRVKKEEPDPTEFINSVNEEAEEKKAVEEAKARATDVVPPTPATNSKKPESAAASSTPSDGPDTVPSVERDMADTTDIGDDAEPIPLQADSGSGEIFPGVPCTTVARRCKKGDDDPAPLFLNRYGPRAKGWFVWSTTPALADGQKIEDLQNVSERFHRVLDFPREQGKPRYRASNVYGILNIVWDCEGLQGSPMEAAELLNPGKVKRAEELKTPKARRDWLQKDDHFLDKYPTTHMDVKFHQKINGFTNNPVAKTKEDLFTSWEVASQYKALYRKEQIKSEWRVYEAAQQQAKRFTDWYAKNLPEQFSDYRRSLSRDPTVQPFKRSEESASPAYGDEFSTGEKQKSTPSEPKAVPPPIESKANESPGLNQDQKQIKDQSGSDVDDDKLTMEELRDAALQGWCAANQIPQPNSMSRKDQLKFKIYFDVYSKNLGY</sequence>
<feature type="compositionally biased region" description="Polar residues" evidence="1">
    <location>
        <begin position="370"/>
        <end position="385"/>
    </location>
</feature>
<dbReference type="GeneID" id="19977777"/>
<evidence type="ECO:0000313" key="3">
    <source>
        <dbReference type="Proteomes" id="UP000030752"/>
    </source>
</evidence>
<protein>
    <submittedName>
        <fullName evidence="2">Uncharacterized protein</fullName>
    </submittedName>
</protein>
<dbReference type="AlphaFoldDB" id="W2S9Q3"/>
<dbReference type="Proteomes" id="UP000030752">
    <property type="component" value="Unassembled WGS sequence"/>
</dbReference>
<name>W2S9Q3_CYPE1</name>